<keyword evidence="2" id="KW-1185">Reference proteome</keyword>
<comment type="caution">
    <text evidence="1">The sequence shown here is derived from an EMBL/GenBank/DDBJ whole genome shotgun (WGS) entry which is preliminary data.</text>
</comment>
<dbReference type="Proteomes" id="UP001149163">
    <property type="component" value="Unassembled WGS sequence"/>
</dbReference>
<organism evidence="1 2">
    <name type="scientific">Penicillium canariense</name>
    <dbReference type="NCBI Taxonomy" id="189055"/>
    <lineage>
        <taxon>Eukaryota</taxon>
        <taxon>Fungi</taxon>
        <taxon>Dikarya</taxon>
        <taxon>Ascomycota</taxon>
        <taxon>Pezizomycotina</taxon>
        <taxon>Eurotiomycetes</taxon>
        <taxon>Eurotiomycetidae</taxon>
        <taxon>Eurotiales</taxon>
        <taxon>Aspergillaceae</taxon>
        <taxon>Penicillium</taxon>
    </lineage>
</organism>
<dbReference type="PANTHER" id="PTHR38115:SF1">
    <property type="entry name" value="LIPOCALIN-LIKE DOMAIN-CONTAINING PROTEIN"/>
    <property type="match status" value="1"/>
</dbReference>
<evidence type="ECO:0000313" key="1">
    <source>
        <dbReference type="EMBL" id="KAJ5151334.1"/>
    </source>
</evidence>
<dbReference type="InterPro" id="IPR053037">
    <property type="entry name" value="Pericyclase_pydY-like"/>
</dbReference>
<proteinExistence type="predicted"/>
<gene>
    <name evidence="1" type="ORF">N7482_010586</name>
</gene>
<dbReference type="RefSeq" id="XP_056538667.1">
    <property type="nucleotide sequence ID" value="XM_056692710.1"/>
</dbReference>
<reference evidence="1" key="1">
    <citation type="submission" date="2022-11" db="EMBL/GenBank/DDBJ databases">
        <authorList>
            <person name="Petersen C."/>
        </authorList>
    </citation>
    <scope>NUCLEOTIDE SEQUENCE</scope>
    <source>
        <strain evidence="1">IBT 26290</strain>
    </source>
</reference>
<reference evidence="1" key="2">
    <citation type="journal article" date="2023" name="IMA Fungus">
        <title>Comparative genomic study of the Penicillium genus elucidates a diverse pangenome and 15 lateral gene transfer events.</title>
        <authorList>
            <person name="Petersen C."/>
            <person name="Sorensen T."/>
            <person name="Nielsen M.R."/>
            <person name="Sondergaard T.E."/>
            <person name="Sorensen J.L."/>
            <person name="Fitzpatrick D.A."/>
            <person name="Frisvad J.C."/>
            <person name="Nielsen K.L."/>
        </authorList>
    </citation>
    <scope>NUCLEOTIDE SEQUENCE</scope>
    <source>
        <strain evidence="1">IBT 26290</strain>
    </source>
</reference>
<dbReference type="OrthoDB" id="425354at2759"/>
<name>A0A9W9HPG7_9EURO</name>
<dbReference type="GeneID" id="81431886"/>
<dbReference type="PANTHER" id="PTHR38115">
    <property type="entry name" value="LIPOCALIN-LIKE DOMAIN-CONTAINING PROTEIN"/>
    <property type="match status" value="1"/>
</dbReference>
<accession>A0A9W9HPG7</accession>
<evidence type="ECO:0000313" key="2">
    <source>
        <dbReference type="Proteomes" id="UP001149163"/>
    </source>
</evidence>
<dbReference type="AlphaFoldDB" id="A0A9W9HPG7"/>
<sequence length="199" mass="22185">MAAPSSRDATNLAGVWNLNRTLSDDPDKIFALQGVPWVVRQVLRYASLSLSISQSICLADGTFAAPPDAHSNFDYPGDSVTILDITQNVYPGNFNSEGIYHVNGKPQNLSLPIFGDVVMQLSYINASSISDEKLRQTLSEGSSCQVVIDEIAHNSSKGWEARVFWGFEYICDKRYFTRNAIVWKGDKTVNSRMVYDFRC</sequence>
<dbReference type="EMBL" id="JAPQKN010000008">
    <property type="protein sequence ID" value="KAJ5151334.1"/>
    <property type="molecule type" value="Genomic_DNA"/>
</dbReference>
<protein>
    <submittedName>
        <fullName evidence="1">Uncharacterized protein</fullName>
    </submittedName>
</protein>